<organism evidence="2 3">
    <name type="scientific">Candidatus Daviesbacteria bacterium RIFCSPHIGHO2_12_FULL_37_11</name>
    <dbReference type="NCBI Taxonomy" id="1797777"/>
    <lineage>
        <taxon>Bacteria</taxon>
        <taxon>Candidatus Daviesiibacteriota</taxon>
    </lineage>
</organism>
<dbReference type="Gene3D" id="3.90.550.10">
    <property type="entry name" value="Spore Coat Polysaccharide Biosynthesis Protein SpsA, Chain A"/>
    <property type="match status" value="1"/>
</dbReference>
<dbReference type="GO" id="GO:0006487">
    <property type="term" value="P:protein N-linked glycosylation"/>
    <property type="evidence" value="ECO:0007669"/>
    <property type="project" value="TreeGrafter"/>
</dbReference>
<dbReference type="InterPro" id="IPR001173">
    <property type="entry name" value="Glyco_trans_2-like"/>
</dbReference>
<dbReference type="Proteomes" id="UP000176527">
    <property type="component" value="Unassembled WGS sequence"/>
</dbReference>
<comment type="caution">
    <text evidence="2">The sequence shown here is derived from an EMBL/GenBank/DDBJ whole genome shotgun (WGS) entry which is preliminary data.</text>
</comment>
<dbReference type="AlphaFoldDB" id="A0A1F5KAB1"/>
<reference evidence="2 3" key="1">
    <citation type="journal article" date="2016" name="Nat. Commun.">
        <title>Thousands of microbial genomes shed light on interconnected biogeochemical processes in an aquifer system.</title>
        <authorList>
            <person name="Anantharaman K."/>
            <person name="Brown C.T."/>
            <person name="Hug L.A."/>
            <person name="Sharon I."/>
            <person name="Castelle C.J."/>
            <person name="Probst A.J."/>
            <person name="Thomas B.C."/>
            <person name="Singh A."/>
            <person name="Wilkins M.J."/>
            <person name="Karaoz U."/>
            <person name="Brodie E.L."/>
            <person name="Williams K.H."/>
            <person name="Hubbard S.S."/>
            <person name="Banfield J.F."/>
        </authorList>
    </citation>
    <scope>NUCLEOTIDE SEQUENCE [LARGE SCALE GENOMIC DNA]</scope>
</reference>
<dbReference type="Pfam" id="PF00535">
    <property type="entry name" value="Glycos_transf_2"/>
    <property type="match status" value="1"/>
</dbReference>
<dbReference type="SUPFAM" id="SSF53448">
    <property type="entry name" value="Nucleotide-diphospho-sugar transferases"/>
    <property type="match status" value="1"/>
</dbReference>
<evidence type="ECO:0000259" key="1">
    <source>
        <dbReference type="Pfam" id="PF00535"/>
    </source>
</evidence>
<feature type="domain" description="Glycosyltransferase 2-like" evidence="1">
    <location>
        <begin position="7"/>
        <end position="171"/>
    </location>
</feature>
<dbReference type="EMBL" id="MFDE01000034">
    <property type="protein sequence ID" value="OGE37883.1"/>
    <property type="molecule type" value="Genomic_DNA"/>
</dbReference>
<accession>A0A1F5KAB1</accession>
<sequence length="248" mass="27914">MNSLKLSIVIPAYNEENNLKKGVLIRVVKYFEKVDYPFEVILVDDGSTDETVTLIEDQVKGKKQFRLIKNAHGGKAAAVMTGLLSSKGEIALFTDMDQATPISEIEKLLPKFEEGADIVIGSRSGRSGAPIMRKLAAWGFAFLRSIILDLSFQDTQCGFKAFNRKSIEAIFPKIKNEWGIVHFKGGAVNAGFDVEVLYFARKLGFYIEEIEVEWNYVDTERVQVVKDSAAAIYDMLRIRWNDVLGKYN</sequence>
<name>A0A1F5KAB1_9BACT</name>
<dbReference type="PANTHER" id="PTHR10859">
    <property type="entry name" value="GLYCOSYL TRANSFERASE"/>
    <property type="match status" value="1"/>
</dbReference>
<evidence type="ECO:0000313" key="3">
    <source>
        <dbReference type="Proteomes" id="UP000176527"/>
    </source>
</evidence>
<proteinExistence type="predicted"/>
<protein>
    <recommendedName>
        <fullName evidence="1">Glycosyltransferase 2-like domain-containing protein</fullName>
    </recommendedName>
</protein>
<dbReference type="PANTHER" id="PTHR10859:SF91">
    <property type="entry name" value="DOLICHYL-PHOSPHATE BETA-GLUCOSYLTRANSFERASE"/>
    <property type="match status" value="1"/>
</dbReference>
<gene>
    <name evidence="2" type="ORF">A3F00_00110</name>
</gene>
<dbReference type="InterPro" id="IPR029044">
    <property type="entry name" value="Nucleotide-diphossugar_trans"/>
</dbReference>
<evidence type="ECO:0000313" key="2">
    <source>
        <dbReference type="EMBL" id="OGE37883.1"/>
    </source>
</evidence>